<gene>
    <name evidence="4" type="ORF">OP8BY_1464</name>
</gene>
<evidence type="ECO:0000256" key="1">
    <source>
        <dbReference type="ARBA" id="ARBA00001933"/>
    </source>
</evidence>
<organism evidence="4 5">
    <name type="scientific">Candidatus Saccharicenans subterraneus</name>
    <dbReference type="NCBI Taxonomy" id="2508984"/>
    <lineage>
        <taxon>Bacteria</taxon>
        <taxon>Candidatus Aminicenantota</taxon>
        <taxon>Candidatus Aminicenantia</taxon>
        <taxon>Candidatus Aminicenantales</taxon>
        <taxon>Candidatus Saccharicenantaceae</taxon>
        <taxon>Candidatus Saccharicenans</taxon>
    </lineage>
</organism>
<dbReference type="EMBL" id="QUAH01000017">
    <property type="protein sequence ID" value="RFT14866.1"/>
    <property type="molecule type" value="Genomic_DNA"/>
</dbReference>
<name>A0A3E2BJS2_9BACT</name>
<dbReference type="InterPro" id="IPR005814">
    <property type="entry name" value="Aminotrans_3"/>
</dbReference>
<dbReference type="GO" id="GO:0030170">
    <property type="term" value="F:pyridoxal phosphate binding"/>
    <property type="evidence" value="ECO:0007669"/>
    <property type="project" value="InterPro"/>
</dbReference>
<dbReference type="InterPro" id="IPR015421">
    <property type="entry name" value="PyrdxlP-dep_Trfase_major"/>
</dbReference>
<evidence type="ECO:0000256" key="2">
    <source>
        <dbReference type="ARBA" id="ARBA00022898"/>
    </source>
</evidence>
<dbReference type="GO" id="GO:0008483">
    <property type="term" value="F:transaminase activity"/>
    <property type="evidence" value="ECO:0007669"/>
    <property type="project" value="UniProtKB-KW"/>
</dbReference>
<comment type="cofactor">
    <cofactor evidence="1">
        <name>pyridoxal 5'-phosphate</name>
        <dbReference type="ChEBI" id="CHEBI:597326"/>
    </cofactor>
</comment>
<dbReference type="InterPro" id="IPR015422">
    <property type="entry name" value="PyrdxlP-dep_Trfase_small"/>
</dbReference>
<dbReference type="InterPro" id="IPR015424">
    <property type="entry name" value="PyrdxlP-dep_Trfase"/>
</dbReference>
<dbReference type="SUPFAM" id="SSF53383">
    <property type="entry name" value="PLP-dependent transferases"/>
    <property type="match status" value="1"/>
</dbReference>
<protein>
    <submittedName>
        <fullName evidence="4">Glutamate-1-semialdehyde aminotransferase</fullName>
    </submittedName>
</protein>
<keyword evidence="2 3" id="KW-0663">Pyridoxal phosphate</keyword>
<dbReference type="Gene3D" id="3.90.1150.10">
    <property type="entry name" value="Aspartate Aminotransferase, domain 1"/>
    <property type="match status" value="1"/>
</dbReference>
<dbReference type="Gene3D" id="3.40.640.10">
    <property type="entry name" value="Type I PLP-dependent aspartate aminotransferase-like (Major domain)"/>
    <property type="match status" value="1"/>
</dbReference>
<evidence type="ECO:0000313" key="5">
    <source>
        <dbReference type="Proteomes" id="UP000257323"/>
    </source>
</evidence>
<dbReference type="PANTHER" id="PTHR43713">
    <property type="entry name" value="GLUTAMATE-1-SEMIALDEHYDE 2,1-AMINOMUTASE"/>
    <property type="match status" value="1"/>
</dbReference>
<accession>A0A3E2BJS2</accession>
<keyword evidence="4" id="KW-0808">Transferase</keyword>
<evidence type="ECO:0000256" key="3">
    <source>
        <dbReference type="RuleBase" id="RU003560"/>
    </source>
</evidence>
<proteinExistence type="inferred from homology"/>
<reference evidence="4 5" key="1">
    <citation type="submission" date="2018-08" db="EMBL/GenBank/DDBJ databases">
        <title>Genome analysis of the thermophilic bacterium of the candidate phylum Aminicenantes from deep subsurface aquifer revealed its physiology and ecological role.</title>
        <authorList>
            <person name="Kadnikov V.V."/>
            <person name="Mardanov A.V."/>
            <person name="Beletsky A.V."/>
            <person name="Karnachuk O.V."/>
            <person name="Ravin N.V."/>
        </authorList>
    </citation>
    <scope>NUCLEOTIDE SEQUENCE [LARGE SCALE GENOMIC DNA]</scope>
    <source>
        <strain evidence="4">BY38</strain>
    </source>
</reference>
<dbReference type="Proteomes" id="UP000257323">
    <property type="component" value="Unassembled WGS sequence"/>
</dbReference>
<comment type="similarity">
    <text evidence="3">Belongs to the class-III pyridoxal-phosphate-dependent aminotransferase family.</text>
</comment>
<dbReference type="AlphaFoldDB" id="A0A3E2BJS2"/>
<dbReference type="Pfam" id="PF00202">
    <property type="entry name" value="Aminotran_3"/>
    <property type="match status" value="1"/>
</dbReference>
<comment type="caution">
    <text evidence="4">The sequence shown here is derived from an EMBL/GenBank/DDBJ whole genome shotgun (WGS) entry which is preliminary data.</text>
</comment>
<dbReference type="PANTHER" id="PTHR43713:SF3">
    <property type="entry name" value="GLUTAMATE-1-SEMIALDEHYDE 2,1-AMINOMUTASE 1, CHLOROPLASTIC-RELATED"/>
    <property type="match status" value="1"/>
</dbReference>
<keyword evidence="4" id="KW-0032">Aminotransferase</keyword>
<sequence length="461" mass="51926">MEKLFRYLEKEYRKKTGRSAALFRRASRVMVRGGSHSLRLWKPYPFFPASAAGAEVTDVDGNRYLDYWQGHYANILGHNPEVIRRAVEPYFQHGTFHTGFETMSQVELAERLLASLDRRGLKVRFTTSGTLASTYAVMLAMGYTGRQHILKVGGGWHGASPYLLKGVKFHPGAGFRASDSAGVPPDITRRVLVTRFNDCQHLSDVFRKHGRKLAAFILEPFIGVGGFLFCSRQYLELARELTDRYGVVLIFDEIISGFRFCASGLQKLYGLSPDISLFGKLIGGGQAVAAVVGKEEIMEGCEPSGLGHRRVHFEGGTFSSHEEYMRAGLAMLDYLEKNQRRVYPYLGQQAERLRRGIERVFRDEGLEAVCTGDGNELVPDSSFFMVNFPKKKIEYRQPEDLWNPERSDVTLREEVLKLALLLNGVHVVHGGGCLSTAHTPEDIDRTIQAYAEAARIFRRFL</sequence>
<evidence type="ECO:0000313" key="4">
    <source>
        <dbReference type="EMBL" id="RFT14866.1"/>
    </source>
</evidence>